<dbReference type="InterPro" id="IPR010982">
    <property type="entry name" value="Lambda_DNA-bd_dom_sf"/>
</dbReference>
<gene>
    <name evidence="5" type="ORF">O1V66_17845</name>
</gene>
<dbReference type="SUPFAM" id="SSF51182">
    <property type="entry name" value="RmlC-like cupins"/>
    <property type="match status" value="1"/>
</dbReference>
<keyword evidence="6" id="KW-1185">Reference proteome</keyword>
<keyword evidence="2" id="KW-0238">DNA-binding</keyword>
<dbReference type="Gene3D" id="2.60.120.10">
    <property type="entry name" value="Jelly Rolls"/>
    <property type="match status" value="1"/>
</dbReference>
<accession>A0ABY7HMT9</accession>
<sequence>MQELTRHIGHQLKTLRARRGWSLTQAAHETGVSKAMLGQIERGESSPTVATLWKIASGFQASFTQFLQPPEVGATGQTASPASAFDNRHSGMSVVSFFPYDPELRMDMFVVELEREGYSESSPHAVGVIEHVIVIEGELELTVDGVHHRLSAGEGLRFEADCPHAYRNAHGEPVRFHDIIHYPAPV</sequence>
<dbReference type="InterPro" id="IPR014710">
    <property type="entry name" value="RmlC-like_jellyroll"/>
</dbReference>
<protein>
    <submittedName>
        <fullName evidence="5">XRE family transcriptional regulator</fullName>
    </submittedName>
</protein>
<dbReference type="EMBL" id="CP114058">
    <property type="protein sequence ID" value="WAT00694.1"/>
    <property type="molecule type" value="Genomic_DNA"/>
</dbReference>
<evidence type="ECO:0000256" key="3">
    <source>
        <dbReference type="ARBA" id="ARBA00023163"/>
    </source>
</evidence>
<dbReference type="Pfam" id="PF07883">
    <property type="entry name" value="Cupin_2"/>
    <property type="match status" value="1"/>
</dbReference>
<dbReference type="SUPFAM" id="SSF47413">
    <property type="entry name" value="lambda repressor-like DNA-binding domains"/>
    <property type="match status" value="1"/>
</dbReference>
<dbReference type="Gene3D" id="1.10.260.40">
    <property type="entry name" value="lambda repressor-like DNA-binding domains"/>
    <property type="match status" value="1"/>
</dbReference>
<evidence type="ECO:0000256" key="1">
    <source>
        <dbReference type="ARBA" id="ARBA00023015"/>
    </source>
</evidence>
<dbReference type="InterPro" id="IPR001387">
    <property type="entry name" value="Cro/C1-type_HTH"/>
</dbReference>
<proteinExistence type="predicted"/>
<dbReference type="InterPro" id="IPR011051">
    <property type="entry name" value="RmlC_Cupin_sf"/>
</dbReference>
<dbReference type="CDD" id="cd00093">
    <property type="entry name" value="HTH_XRE"/>
    <property type="match status" value="1"/>
</dbReference>
<dbReference type="InterPro" id="IPR013096">
    <property type="entry name" value="Cupin_2"/>
</dbReference>
<dbReference type="SMART" id="SM00530">
    <property type="entry name" value="HTH_XRE"/>
    <property type="match status" value="1"/>
</dbReference>
<reference evidence="5" key="1">
    <citation type="submission" date="2022-12" db="EMBL/GenBank/DDBJ databases">
        <title>Complete genome sequence of an Australian strain of Rouxiella badensis DAR84756 and resolution of the R. badensis DSM100043 and R. chamberiensis DSM28324 genomes.</title>
        <authorList>
            <person name="Paul S."/>
            <person name="Anderson P.J."/>
            <person name="Maynard G."/>
            <person name="Dyall-Smith M."/>
            <person name="Kudinha T."/>
        </authorList>
    </citation>
    <scope>NUCLEOTIDE SEQUENCE</scope>
    <source>
        <strain evidence="5">DSM 28324</strain>
    </source>
</reference>
<name>A0ABY7HMT9_9GAMM</name>
<dbReference type="Pfam" id="PF01381">
    <property type="entry name" value="HTH_3"/>
    <property type="match status" value="1"/>
</dbReference>
<evidence type="ECO:0000313" key="6">
    <source>
        <dbReference type="Proteomes" id="UP001164712"/>
    </source>
</evidence>
<evidence type="ECO:0000256" key="2">
    <source>
        <dbReference type="ARBA" id="ARBA00023125"/>
    </source>
</evidence>
<dbReference type="PANTHER" id="PTHR46797:SF23">
    <property type="entry name" value="HTH-TYPE TRANSCRIPTIONAL REGULATOR SUTR"/>
    <property type="match status" value="1"/>
</dbReference>
<dbReference type="CDD" id="cd02209">
    <property type="entry name" value="cupin_XRE_C"/>
    <property type="match status" value="1"/>
</dbReference>
<evidence type="ECO:0000313" key="5">
    <source>
        <dbReference type="EMBL" id="WAT00694.1"/>
    </source>
</evidence>
<dbReference type="PROSITE" id="PS50943">
    <property type="entry name" value="HTH_CROC1"/>
    <property type="match status" value="1"/>
</dbReference>
<dbReference type="RefSeq" id="WP_045048794.1">
    <property type="nucleotide sequence ID" value="NZ_CP114058.1"/>
</dbReference>
<dbReference type="PANTHER" id="PTHR46797">
    <property type="entry name" value="HTH-TYPE TRANSCRIPTIONAL REGULATOR"/>
    <property type="match status" value="1"/>
</dbReference>
<evidence type="ECO:0000259" key="4">
    <source>
        <dbReference type="PROSITE" id="PS50943"/>
    </source>
</evidence>
<keyword evidence="3" id="KW-0804">Transcription</keyword>
<feature type="domain" description="HTH cro/C1-type" evidence="4">
    <location>
        <begin position="12"/>
        <end position="66"/>
    </location>
</feature>
<keyword evidence="1" id="KW-0805">Transcription regulation</keyword>
<dbReference type="InterPro" id="IPR050807">
    <property type="entry name" value="TransReg_Diox_bact_type"/>
</dbReference>
<dbReference type="Proteomes" id="UP001164712">
    <property type="component" value="Chromosome"/>
</dbReference>
<organism evidence="5 6">
    <name type="scientific">Rouxiella chamberiensis</name>
    <dbReference type="NCBI Taxonomy" id="1513468"/>
    <lineage>
        <taxon>Bacteria</taxon>
        <taxon>Pseudomonadati</taxon>
        <taxon>Pseudomonadota</taxon>
        <taxon>Gammaproteobacteria</taxon>
        <taxon>Enterobacterales</taxon>
        <taxon>Yersiniaceae</taxon>
        <taxon>Rouxiella</taxon>
    </lineage>
</organism>